<dbReference type="Proteomes" id="UP000185207">
    <property type="component" value="Unassembled WGS sequence"/>
</dbReference>
<evidence type="ECO:0000313" key="1">
    <source>
        <dbReference type="EMBL" id="SIN75218.1"/>
    </source>
</evidence>
<accession>A0A1N6DWP1</accession>
<dbReference type="AlphaFoldDB" id="A0A1N6DWP1"/>
<name>A0A1N6DWP1_9FLAO</name>
<organism evidence="1 2">
    <name type="scientific">Epilithonimonas zeae</name>
    <dbReference type="NCBI Taxonomy" id="1416779"/>
    <lineage>
        <taxon>Bacteria</taxon>
        <taxon>Pseudomonadati</taxon>
        <taxon>Bacteroidota</taxon>
        <taxon>Flavobacteriia</taxon>
        <taxon>Flavobacteriales</taxon>
        <taxon>Weeksellaceae</taxon>
        <taxon>Chryseobacterium group</taxon>
        <taxon>Epilithonimonas</taxon>
    </lineage>
</organism>
<sequence>MRVLIFVFQYLGVFIHQKKLIFLSKNTNAYRKTIFAYRVLQMD</sequence>
<keyword evidence="2" id="KW-1185">Reference proteome</keyword>
<protein>
    <submittedName>
        <fullName evidence="1">Uncharacterized protein</fullName>
    </submittedName>
</protein>
<proteinExistence type="predicted"/>
<gene>
    <name evidence="1" type="ORF">SAMN05444409_0113</name>
</gene>
<evidence type="ECO:0000313" key="2">
    <source>
        <dbReference type="Proteomes" id="UP000185207"/>
    </source>
</evidence>
<dbReference type="EMBL" id="FSRK01000001">
    <property type="protein sequence ID" value="SIN75218.1"/>
    <property type="molecule type" value="Genomic_DNA"/>
</dbReference>
<dbReference type="STRING" id="1416779.SAMN05444409_0113"/>
<reference evidence="2" key="1">
    <citation type="submission" date="2016-11" db="EMBL/GenBank/DDBJ databases">
        <authorList>
            <person name="Varghese N."/>
            <person name="Submissions S."/>
        </authorList>
    </citation>
    <scope>NUCLEOTIDE SEQUENCE [LARGE SCALE GENOMIC DNA]</scope>
    <source>
        <strain evidence="2">DSM 27623</strain>
    </source>
</reference>